<evidence type="ECO:0000256" key="7">
    <source>
        <dbReference type="PIRSR" id="PIRSR001363-1"/>
    </source>
</evidence>
<dbReference type="PANTHER" id="PTHR42902:SF1">
    <property type="entry name" value="MALATE SYNTHASE 1-RELATED"/>
    <property type="match status" value="1"/>
</dbReference>
<evidence type="ECO:0000256" key="3">
    <source>
        <dbReference type="ARBA" id="ARBA00022435"/>
    </source>
</evidence>
<dbReference type="SUPFAM" id="SSF51645">
    <property type="entry name" value="Malate synthase G"/>
    <property type="match status" value="1"/>
</dbReference>
<reference evidence="12 13" key="1">
    <citation type="submission" date="2019-06" db="EMBL/GenBank/DDBJ databases">
        <title>Flavobacteriaceae Paucihalobacterium erythroidium CWB-1, complete genome.</title>
        <authorList>
            <person name="Wu S."/>
        </authorList>
    </citation>
    <scope>NUCLEOTIDE SEQUENCE [LARGE SCALE GENOMIC DNA]</scope>
    <source>
        <strain evidence="12 13">CWB-1</strain>
    </source>
</reference>
<dbReference type="UniPathway" id="UPA00703">
    <property type="reaction ID" value="UER00720"/>
</dbReference>
<evidence type="ECO:0000313" key="12">
    <source>
        <dbReference type="EMBL" id="TPV35424.1"/>
    </source>
</evidence>
<dbReference type="Gene3D" id="1.20.1220.12">
    <property type="entry name" value="Malate synthase, domain III"/>
    <property type="match status" value="1"/>
</dbReference>
<evidence type="ECO:0000256" key="1">
    <source>
        <dbReference type="ARBA" id="ARBA00006394"/>
    </source>
</evidence>
<dbReference type="GO" id="GO:0005737">
    <property type="term" value="C:cytoplasm"/>
    <property type="evidence" value="ECO:0007669"/>
    <property type="project" value="TreeGrafter"/>
</dbReference>
<dbReference type="Pfam" id="PF20659">
    <property type="entry name" value="MS_C"/>
    <property type="match status" value="1"/>
</dbReference>
<dbReference type="InterPro" id="IPR001465">
    <property type="entry name" value="Malate_synthase_TIM"/>
</dbReference>
<comment type="pathway">
    <text evidence="8">Carbohydrate metabolism; glyoxylate cycle; (S)-malate from isocitrate: step 2/2.</text>
</comment>
<feature type="domain" description="Malate synthase N-terminal" evidence="10">
    <location>
        <begin position="21"/>
        <end position="71"/>
    </location>
</feature>
<dbReference type="Proteomes" id="UP000317332">
    <property type="component" value="Unassembled WGS sequence"/>
</dbReference>
<feature type="active site" description="Proton acceptor" evidence="7">
    <location>
        <position position="167"/>
    </location>
</feature>
<dbReference type="PROSITE" id="PS00510">
    <property type="entry name" value="MALATE_SYNTHASE"/>
    <property type="match status" value="1"/>
</dbReference>
<protein>
    <recommendedName>
        <fullName evidence="2 8">Malate synthase</fullName>
        <ecNumber evidence="2 8">2.3.3.9</ecNumber>
    </recommendedName>
</protein>
<dbReference type="InterPro" id="IPR011076">
    <property type="entry name" value="Malate_synth_sf"/>
</dbReference>
<dbReference type="NCBIfam" id="TIGR01344">
    <property type="entry name" value="malate_syn_A"/>
    <property type="match status" value="1"/>
</dbReference>
<keyword evidence="13" id="KW-1185">Reference proteome</keyword>
<feature type="domain" description="Malate synthase C-terminal" evidence="11">
    <location>
        <begin position="413"/>
        <end position="532"/>
    </location>
</feature>
<evidence type="ECO:0000259" key="9">
    <source>
        <dbReference type="Pfam" id="PF01274"/>
    </source>
</evidence>
<dbReference type="InterPro" id="IPR019830">
    <property type="entry name" value="Malate_synthase_CS"/>
</dbReference>
<keyword evidence="3 8" id="KW-0329">Glyoxylate bypass</keyword>
<evidence type="ECO:0000256" key="5">
    <source>
        <dbReference type="ARBA" id="ARBA00022679"/>
    </source>
</evidence>
<evidence type="ECO:0000313" key="13">
    <source>
        <dbReference type="Proteomes" id="UP000317332"/>
    </source>
</evidence>
<dbReference type="InterPro" id="IPR048355">
    <property type="entry name" value="MS_C"/>
</dbReference>
<keyword evidence="4 8" id="KW-0816">Tricarboxylic acid cycle</keyword>
<dbReference type="RefSeq" id="WP_140988433.1">
    <property type="nucleotide sequence ID" value="NZ_VHIQ01000001.1"/>
</dbReference>
<evidence type="ECO:0000259" key="10">
    <source>
        <dbReference type="Pfam" id="PF20656"/>
    </source>
</evidence>
<dbReference type="GO" id="GO:0006097">
    <property type="term" value="P:glyoxylate cycle"/>
    <property type="evidence" value="ECO:0007669"/>
    <property type="project" value="UniProtKB-UniPathway"/>
</dbReference>
<keyword evidence="12" id="KW-0012">Acyltransferase</keyword>
<comment type="catalytic activity">
    <reaction evidence="6 8">
        <text>glyoxylate + acetyl-CoA + H2O = (S)-malate + CoA + H(+)</text>
        <dbReference type="Rhea" id="RHEA:18181"/>
        <dbReference type="ChEBI" id="CHEBI:15377"/>
        <dbReference type="ChEBI" id="CHEBI:15378"/>
        <dbReference type="ChEBI" id="CHEBI:15589"/>
        <dbReference type="ChEBI" id="CHEBI:36655"/>
        <dbReference type="ChEBI" id="CHEBI:57287"/>
        <dbReference type="ChEBI" id="CHEBI:57288"/>
        <dbReference type="EC" id="2.3.3.9"/>
    </reaction>
</comment>
<dbReference type="FunFam" id="3.20.20.360:FF:000001">
    <property type="entry name" value="Malate synthase"/>
    <property type="match status" value="1"/>
</dbReference>
<dbReference type="InterPro" id="IPR006252">
    <property type="entry name" value="Malate_synthA"/>
</dbReference>
<evidence type="ECO:0000259" key="11">
    <source>
        <dbReference type="Pfam" id="PF20659"/>
    </source>
</evidence>
<evidence type="ECO:0000256" key="6">
    <source>
        <dbReference type="ARBA" id="ARBA00047918"/>
    </source>
</evidence>
<sequence length="532" mass="61055">MDILVSTQQKLKFAPEVTNFYPELLTAEALEFLAALHENFNSSRLNLLEQREVQQLLFDKGEFPSFPKETKAIRESDWLAAPIPEDLLDRRVEITGPVDRKMVINALNSGAKTFMADFEDSNAPSWKNTLEGQKNLLDANHKTITLIDEARGKHYKLNKETAVLLVRPRGLHLNERHLLLNGEEMSGSLFDFGLYVFHNSTTLMENGSAPYFYLPKLEHYLEARWWNDVFEFAQDYLNIPNGTFKATLLIETITASFQLDEYIYELKDHIVGLNCGRWDYIFSYIKKLRNHPGFVVPNRDQVTMTTPFMAAYSNLVIQRCHKRGIHAIGGMAAQIPIKNNPRANKVALEKVRVDKEREAKNGHDGTWVAHPALVEVAMKEFDKYMPTPNQIFNKREDVVVTEADLLEIPEGTITEGGIRKNINVGILYLEAWLRGFGAVALYNLMEDAATAEISRTQVWQWLKNEACLEDGRVFNKDLFDEMFDDEVEKIITEVGEGEIRNTKFCDAITLFKRLVTQKEFEEFLTLSAYQLI</sequence>
<comment type="similarity">
    <text evidence="1 8">Belongs to the malate synthase family.</text>
</comment>
<feature type="active site" description="Proton donor" evidence="7">
    <location>
        <position position="447"/>
    </location>
</feature>
<evidence type="ECO:0000256" key="4">
    <source>
        <dbReference type="ARBA" id="ARBA00022532"/>
    </source>
</evidence>
<keyword evidence="5 8" id="KW-0808">Transferase</keyword>
<dbReference type="EMBL" id="VHIQ01000001">
    <property type="protein sequence ID" value="TPV35424.1"/>
    <property type="molecule type" value="Genomic_DNA"/>
</dbReference>
<accession>A0A506PP05</accession>
<dbReference type="AlphaFoldDB" id="A0A506PP05"/>
<dbReference type="OrthoDB" id="9768429at2"/>
<dbReference type="FunFam" id="1.20.1220.12:FF:000001">
    <property type="entry name" value="Malate synthase"/>
    <property type="match status" value="1"/>
</dbReference>
<dbReference type="Pfam" id="PF01274">
    <property type="entry name" value="MS_TIM-barrel"/>
    <property type="match status" value="1"/>
</dbReference>
<dbReference type="GO" id="GO:0004474">
    <property type="term" value="F:malate synthase activity"/>
    <property type="evidence" value="ECO:0007669"/>
    <property type="project" value="UniProtKB-EC"/>
</dbReference>
<dbReference type="EC" id="2.3.3.9" evidence="2 8"/>
<name>A0A506PP05_9FLAO</name>
<gene>
    <name evidence="12" type="primary">aceB</name>
    <name evidence="12" type="ORF">FJ651_00450</name>
</gene>
<evidence type="ECO:0000256" key="8">
    <source>
        <dbReference type="RuleBase" id="RU000555"/>
    </source>
</evidence>
<dbReference type="InterPro" id="IPR048356">
    <property type="entry name" value="MS_N"/>
</dbReference>
<proteinExistence type="inferred from homology"/>
<feature type="domain" description="Malate synthase TIM barrel" evidence="9">
    <location>
        <begin position="163"/>
        <end position="408"/>
    </location>
</feature>
<dbReference type="Gene3D" id="3.20.20.360">
    <property type="entry name" value="Malate synthase, domain 3"/>
    <property type="match status" value="1"/>
</dbReference>
<evidence type="ECO:0000256" key="2">
    <source>
        <dbReference type="ARBA" id="ARBA00012636"/>
    </source>
</evidence>
<dbReference type="InterPro" id="IPR044856">
    <property type="entry name" value="Malate_synth_C_sf"/>
</dbReference>
<dbReference type="PANTHER" id="PTHR42902">
    <property type="entry name" value="MALATE SYNTHASE"/>
    <property type="match status" value="1"/>
</dbReference>
<dbReference type="GO" id="GO:0006099">
    <property type="term" value="P:tricarboxylic acid cycle"/>
    <property type="evidence" value="ECO:0007669"/>
    <property type="project" value="UniProtKB-KW"/>
</dbReference>
<organism evidence="12 13">
    <name type="scientific">Paucihalobacter ruber</name>
    <dbReference type="NCBI Taxonomy" id="2567861"/>
    <lineage>
        <taxon>Bacteria</taxon>
        <taxon>Pseudomonadati</taxon>
        <taxon>Bacteroidota</taxon>
        <taxon>Flavobacteriia</taxon>
        <taxon>Flavobacteriales</taxon>
        <taxon>Flavobacteriaceae</taxon>
        <taxon>Paucihalobacter</taxon>
    </lineage>
</organism>
<dbReference type="PIRSF" id="PIRSF001363">
    <property type="entry name" value="Malate_synth"/>
    <property type="match status" value="1"/>
</dbReference>
<dbReference type="Pfam" id="PF20656">
    <property type="entry name" value="MS_N"/>
    <property type="match status" value="1"/>
</dbReference>
<comment type="caution">
    <text evidence="12">The sequence shown here is derived from an EMBL/GenBank/DDBJ whole genome shotgun (WGS) entry which is preliminary data.</text>
</comment>
<dbReference type="InterPro" id="IPR046363">
    <property type="entry name" value="MS_N_TIM-barrel_dom"/>
</dbReference>
<dbReference type="CDD" id="cd00727">
    <property type="entry name" value="malate_synt_A"/>
    <property type="match status" value="1"/>
</dbReference>